<dbReference type="SUPFAM" id="SSF48056">
    <property type="entry name" value="Di-copper centre-containing domain"/>
    <property type="match status" value="1"/>
</dbReference>
<evidence type="ECO:0000313" key="6">
    <source>
        <dbReference type="EMBL" id="KAK8070195.1"/>
    </source>
</evidence>
<protein>
    <recommendedName>
        <fullName evidence="5">Tyrosinase copper-binding domain-containing protein</fullName>
    </recommendedName>
</protein>
<dbReference type="InterPro" id="IPR002227">
    <property type="entry name" value="Tyrosinase_Cu-bd"/>
</dbReference>
<dbReference type="PROSITE" id="PS00498">
    <property type="entry name" value="TYROSINASE_2"/>
    <property type="match status" value="1"/>
</dbReference>
<dbReference type="InterPro" id="IPR050316">
    <property type="entry name" value="Tyrosinase/Hemocyanin"/>
</dbReference>
<dbReference type="PRINTS" id="PR00092">
    <property type="entry name" value="TYROSINASE"/>
</dbReference>
<dbReference type="Pfam" id="PF00264">
    <property type="entry name" value="Tyrosinase"/>
    <property type="match status" value="1"/>
</dbReference>
<evidence type="ECO:0000256" key="2">
    <source>
        <dbReference type="ARBA" id="ARBA00023008"/>
    </source>
</evidence>
<dbReference type="Gene3D" id="1.10.1280.10">
    <property type="entry name" value="Di-copper center containing domain from catechol oxidase"/>
    <property type="match status" value="1"/>
</dbReference>
<feature type="domain" description="Tyrosinase copper-binding" evidence="5">
    <location>
        <begin position="266"/>
        <end position="277"/>
    </location>
</feature>
<organism evidence="6 7">
    <name type="scientific">Apiospora phragmitis</name>
    <dbReference type="NCBI Taxonomy" id="2905665"/>
    <lineage>
        <taxon>Eukaryota</taxon>
        <taxon>Fungi</taxon>
        <taxon>Dikarya</taxon>
        <taxon>Ascomycota</taxon>
        <taxon>Pezizomycotina</taxon>
        <taxon>Sordariomycetes</taxon>
        <taxon>Xylariomycetidae</taxon>
        <taxon>Amphisphaeriales</taxon>
        <taxon>Apiosporaceae</taxon>
        <taxon>Apiospora</taxon>
    </lineage>
</organism>
<feature type="chain" id="PRO_5047403691" description="Tyrosinase copper-binding domain-containing protein" evidence="4">
    <location>
        <begin position="16"/>
        <end position="340"/>
    </location>
</feature>
<evidence type="ECO:0000256" key="1">
    <source>
        <dbReference type="ARBA" id="ARBA00022723"/>
    </source>
</evidence>
<name>A0ABR1VG48_9PEZI</name>
<evidence type="ECO:0000259" key="5">
    <source>
        <dbReference type="PROSITE" id="PS00498"/>
    </source>
</evidence>
<accession>A0ABR1VG48</accession>
<feature type="signal peptide" evidence="4">
    <location>
        <begin position="1"/>
        <end position="15"/>
    </location>
</feature>
<dbReference type="GeneID" id="92091283"/>
<dbReference type="Proteomes" id="UP001480595">
    <property type="component" value="Unassembled WGS sequence"/>
</dbReference>
<keyword evidence="1" id="KW-0479">Metal-binding</keyword>
<evidence type="ECO:0000256" key="4">
    <source>
        <dbReference type="SAM" id="SignalP"/>
    </source>
</evidence>
<sequence>MRFSSLLLSAGLGAAATIPRQADTSCTNPVKRAEWRTLSTEVQKQYVDAVLCLKTKPSGMGLNTTRYDDFPYVHTHLDKTIHTVAMFLPWHRLFVKSTKTPSATVAIRALWRKHPPTPFTSFGFLCSVWLIRLQYCSYWDWTLDTDDVTKAPVWDPETGFGGNGDPAIDPMKESSAKKCLVDGPLKGSQVAYTMSGYQPHCLARNFNSGIAFPGDMLADSYTKAFVDKVAALDNYADFRYSLEGGPHGAIHSAVGGDMSPATSPNDPIFFLHHGQVDRLWTQWQQENPEKRTTEFGGPKTQGKNSGEATLEDVMPYLGLVPDVKVKETMSTQASRLCYTY</sequence>
<reference evidence="6 7" key="1">
    <citation type="submission" date="2023-01" db="EMBL/GenBank/DDBJ databases">
        <title>Analysis of 21 Apiospora genomes using comparative genomics revels a genus with tremendous synthesis potential of carbohydrate active enzymes and secondary metabolites.</title>
        <authorList>
            <person name="Sorensen T."/>
        </authorList>
    </citation>
    <scope>NUCLEOTIDE SEQUENCE [LARGE SCALE GENOMIC DNA]</scope>
    <source>
        <strain evidence="6 7">CBS 135458</strain>
    </source>
</reference>
<evidence type="ECO:0000313" key="7">
    <source>
        <dbReference type="Proteomes" id="UP001480595"/>
    </source>
</evidence>
<feature type="region of interest" description="Disordered" evidence="3">
    <location>
        <begin position="288"/>
        <end position="308"/>
    </location>
</feature>
<dbReference type="EMBL" id="JAQQWL010000006">
    <property type="protein sequence ID" value="KAK8070195.1"/>
    <property type="molecule type" value="Genomic_DNA"/>
</dbReference>
<keyword evidence="2" id="KW-0186">Copper</keyword>
<gene>
    <name evidence="6" type="ORF">PG994_006811</name>
</gene>
<keyword evidence="4" id="KW-0732">Signal</keyword>
<dbReference type="PANTHER" id="PTHR11474">
    <property type="entry name" value="TYROSINASE FAMILY MEMBER"/>
    <property type="match status" value="1"/>
</dbReference>
<keyword evidence="7" id="KW-1185">Reference proteome</keyword>
<dbReference type="InterPro" id="IPR008922">
    <property type="entry name" value="Di-copper_centre_dom_sf"/>
</dbReference>
<comment type="caution">
    <text evidence="6">The sequence shown here is derived from an EMBL/GenBank/DDBJ whole genome shotgun (WGS) entry which is preliminary data.</text>
</comment>
<dbReference type="RefSeq" id="XP_066717489.1">
    <property type="nucleotide sequence ID" value="XM_066858220.1"/>
</dbReference>
<proteinExistence type="predicted"/>
<evidence type="ECO:0000256" key="3">
    <source>
        <dbReference type="SAM" id="MobiDB-lite"/>
    </source>
</evidence>
<dbReference type="PANTHER" id="PTHR11474:SF126">
    <property type="entry name" value="TYROSINASE-LIKE PROTEIN TYR-1-RELATED"/>
    <property type="match status" value="1"/>
</dbReference>